<keyword evidence="2" id="KW-1185">Reference proteome</keyword>
<dbReference type="RefSeq" id="YP_008771005.1">
    <property type="nucleotide sequence ID" value="NC_022768.1"/>
</dbReference>
<organism evidence="1 2">
    <name type="scientific">Salmonella phage Maynard</name>
    <dbReference type="NCBI Taxonomy" id="1406795"/>
    <lineage>
        <taxon>Viruses</taxon>
        <taxon>Duplodnaviria</taxon>
        <taxon>Heunggongvirae</taxon>
        <taxon>Uroviricota</taxon>
        <taxon>Caudoviricetes</taxon>
        <taxon>Pantevenvirales</taxon>
        <taxon>Ackermannviridae</taxon>
        <taxon>Cvivirinae</taxon>
        <taxon>Kuttervirus</taxon>
        <taxon>Kuttervirus maynard</taxon>
    </lineage>
</organism>
<dbReference type="KEGG" id="vg:18989564"/>
<gene>
    <name evidence="1" type="ORF">Maynard_178</name>
</gene>
<dbReference type="GeneID" id="18989564"/>
<name>U5PV80_9CAUD</name>
<dbReference type="Proteomes" id="UP000017650">
    <property type="component" value="Segment"/>
</dbReference>
<dbReference type="OrthoDB" id="33322at10239"/>
<evidence type="ECO:0000313" key="1">
    <source>
        <dbReference type="EMBL" id="AGY47900.1"/>
    </source>
</evidence>
<dbReference type="EMBL" id="KF669654">
    <property type="protein sequence ID" value="AGY47900.1"/>
    <property type="molecule type" value="Genomic_DNA"/>
</dbReference>
<evidence type="ECO:0000313" key="2">
    <source>
        <dbReference type="Proteomes" id="UP000017650"/>
    </source>
</evidence>
<sequence length="149" mass="17757">MKLSQCERDEIISVLERAWKYEFQTCFVVPLISRLNEVTEYRFKSAYHGLPNTPEFRFGIERELMMILERWCEEAATKYRRISRELLDKKLFWLKVVESDDPCALNIQLSPTILDLYNGVSSINVFDWSNWSDAMLKNAHDRISEKERI</sequence>
<proteinExistence type="predicted"/>
<protein>
    <submittedName>
        <fullName evidence="1">Uncharacterized protein</fullName>
    </submittedName>
</protein>
<accession>U5PV80</accession>
<reference evidence="1 2" key="1">
    <citation type="journal article" date="2013" name="Genome Announc.">
        <title>Complete Genome of Salmonella enterica Serovar Typhimurium Myophage Maynard.</title>
        <authorList>
            <person name="Tatsch C.O."/>
            <person name="Wood T.L."/>
            <person name="Chamakura K.R."/>
            <person name="Kuty Everett G.F."/>
        </authorList>
    </citation>
    <scope>NUCLEOTIDE SEQUENCE [LARGE SCALE GENOMIC DNA]</scope>
</reference>